<dbReference type="SUPFAM" id="SSF82657">
    <property type="entry name" value="BolA-like"/>
    <property type="match status" value="1"/>
</dbReference>
<dbReference type="InterPro" id="IPR002634">
    <property type="entry name" value="BolA"/>
</dbReference>
<protein>
    <submittedName>
        <fullName evidence="4">BolA protein</fullName>
    </submittedName>
</protein>
<accession>A0A8B6HJ40</accession>
<feature type="region of interest" description="Disordered" evidence="3">
    <location>
        <begin position="113"/>
        <end position="132"/>
    </location>
</feature>
<dbReference type="Pfam" id="PF01722">
    <property type="entry name" value="BolA"/>
    <property type="match status" value="1"/>
</dbReference>
<dbReference type="GO" id="GO:0005739">
    <property type="term" value="C:mitochondrion"/>
    <property type="evidence" value="ECO:0007669"/>
    <property type="project" value="TreeGrafter"/>
</dbReference>
<comment type="similarity">
    <text evidence="1 2">Belongs to the BolA/IbaG family.</text>
</comment>
<dbReference type="GO" id="GO:1990229">
    <property type="term" value="C:iron-sulfur cluster assembly complex"/>
    <property type="evidence" value="ECO:0007669"/>
    <property type="project" value="UniProtKB-ARBA"/>
</dbReference>
<proteinExistence type="inferred from homology"/>
<dbReference type="Proteomes" id="UP000596742">
    <property type="component" value="Unassembled WGS sequence"/>
</dbReference>
<dbReference type="InterPro" id="IPR050961">
    <property type="entry name" value="BolA/IbaG_stress_morph_reg"/>
</dbReference>
<dbReference type="PANTHER" id="PTHR46229:SF2">
    <property type="entry name" value="BOLA-LIKE PROTEIN 1"/>
    <property type="match status" value="1"/>
</dbReference>
<evidence type="ECO:0000313" key="5">
    <source>
        <dbReference type="Proteomes" id="UP000596742"/>
    </source>
</evidence>
<dbReference type="InterPro" id="IPR036065">
    <property type="entry name" value="BolA-like_sf"/>
</dbReference>
<dbReference type="OrthoDB" id="4983at2759"/>
<dbReference type="FunFam" id="3.30.300.90:FF:000001">
    <property type="entry name" value="Transcriptional regulator BolA"/>
    <property type="match status" value="1"/>
</dbReference>
<evidence type="ECO:0000256" key="1">
    <source>
        <dbReference type="ARBA" id="ARBA00005578"/>
    </source>
</evidence>
<dbReference type="PANTHER" id="PTHR46229">
    <property type="entry name" value="BOLA TRANSCRIPTION REGULATOR"/>
    <property type="match status" value="1"/>
</dbReference>
<dbReference type="PIRSF" id="PIRSF003113">
    <property type="entry name" value="BolA"/>
    <property type="match status" value="1"/>
</dbReference>
<organism evidence="4 5">
    <name type="scientific">Mytilus galloprovincialis</name>
    <name type="common">Mediterranean mussel</name>
    <dbReference type="NCBI Taxonomy" id="29158"/>
    <lineage>
        <taxon>Eukaryota</taxon>
        <taxon>Metazoa</taxon>
        <taxon>Spiralia</taxon>
        <taxon>Lophotrochozoa</taxon>
        <taxon>Mollusca</taxon>
        <taxon>Bivalvia</taxon>
        <taxon>Autobranchia</taxon>
        <taxon>Pteriomorphia</taxon>
        <taxon>Mytilida</taxon>
        <taxon>Mytiloidea</taxon>
        <taxon>Mytilidae</taxon>
        <taxon>Mytilinae</taxon>
        <taxon>Mytilus</taxon>
    </lineage>
</organism>
<keyword evidence="5" id="KW-1185">Reference proteome</keyword>
<evidence type="ECO:0000313" key="4">
    <source>
        <dbReference type="EMBL" id="VDI80088.1"/>
    </source>
</evidence>
<name>A0A8B6HJ40_MYTGA</name>
<dbReference type="EMBL" id="UYJE01010139">
    <property type="protein sequence ID" value="VDI80088.1"/>
    <property type="molecule type" value="Genomic_DNA"/>
</dbReference>
<dbReference type="Gene3D" id="3.30.300.90">
    <property type="entry name" value="BolA-like"/>
    <property type="match status" value="1"/>
</dbReference>
<gene>
    <name evidence="4" type="ORF">MGAL_10B017444</name>
</gene>
<sequence>MLKGIRRLSQNYKLNFCHMSQMADSAVQKPVESSITKKLTEGLKPQHLEVINESFMHNVPKGSESHFKVVVISDMFEGQPLIKRHRMINENLADELQGSVHALSIIAKTPKQWEDSGQNVGKSPPCQGGSGL</sequence>
<reference evidence="4" key="1">
    <citation type="submission" date="2018-11" db="EMBL/GenBank/DDBJ databases">
        <authorList>
            <person name="Alioto T."/>
            <person name="Alioto T."/>
        </authorList>
    </citation>
    <scope>NUCLEOTIDE SEQUENCE</scope>
</reference>
<dbReference type="AlphaFoldDB" id="A0A8B6HJ40"/>
<evidence type="ECO:0000256" key="2">
    <source>
        <dbReference type="RuleBase" id="RU003860"/>
    </source>
</evidence>
<evidence type="ECO:0000256" key="3">
    <source>
        <dbReference type="SAM" id="MobiDB-lite"/>
    </source>
</evidence>
<comment type="caution">
    <text evidence="4">The sequence shown here is derived from an EMBL/GenBank/DDBJ whole genome shotgun (WGS) entry which is preliminary data.</text>
</comment>